<dbReference type="EMBL" id="VULU01000029">
    <property type="protein sequence ID" value="MSS49488.1"/>
    <property type="molecule type" value="Genomic_DNA"/>
</dbReference>
<evidence type="ECO:0000313" key="11">
    <source>
        <dbReference type="EMBL" id="MDB0853376.1"/>
    </source>
</evidence>
<sequence length="548" mass="62157">MKLKKLLLSVLMLLSISGLQAQSLSPSTQIHWDKGTLVIKTPERPTDQQHVLGLTAPKMETVRVAFVGLGMRGPWAVWRFCNIPGVEIVALCDYEEDRAEASQKYLRDASLIPADIYSGEKGYETLCQRPDIDLVYIATDWNHHFPVAKYAMKHGKHVAIEVPSAMNLEQCWSLIDLSEQTRLHCFILENCCYDYYEMNALAMAKDGVFGEIIRAEGAYIHELSAFWKSYWQDPNDNDTDNLHWRMKYNMENRGDVYATHGLGPVAQCMDIHRGDRFTTLVAMDTESFVGKQYVENLTGKEPKEFRNGDHTTTLMRTARGKVVEIQHNVMTPQPYNRLFKLTGTKGYATKYPTPEYALSGDVMKDTAPNMDDINAHSFLNDAQKEALEKKYYHPILTKFGEKGRAMGHGGMDYIMDARLVYCLQNGLPLDMDVYDLAEWCCLSELGALSMDNNCAAVTFPDFTRGHWDEMKGYKHAYASAEEEEATEAKAEAYTIAQKEVATAANLWTLYDNVKNAADEKAQDKALKIYQRAKAKAHQQLAKKLKVKK</sequence>
<evidence type="ECO:0000313" key="14">
    <source>
        <dbReference type="Proteomes" id="UP000433382"/>
    </source>
</evidence>
<evidence type="ECO:0000256" key="7">
    <source>
        <dbReference type="SAM" id="SignalP"/>
    </source>
</evidence>
<keyword evidence="4" id="KW-0520">NAD</keyword>
<dbReference type="RefSeq" id="WP_057279443.1">
    <property type="nucleotide sequence ID" value="NZ_CP096965.1"/>
</dbReference>
<evidence type="ECO:0000256" key="3">
    <source>
        <dbReference type="ARBA" id="ARBA00022801"/>
    </source>
</evidence>
<proteinExistence type="inferred from homology"/>
<dbReference type="InterPro" id="IPR050463">
    <property type="entry name" value="Gfo/Idh/MocA_oxidrdct_glycsds"/>
</dbReference>
<dbReference type="Pfam" id="PF21252">
    <property type="entry name" value="Glyco_hydro_109_C"/>
    <property type="match status" value="1"/>
</dbReference>
<evidence type="ECO:0000259" key="9">
    <source>
        <dbReference type="Pfam" id="PF21252"/>
    </source>
</evidence>
<evidence type="ECO:0000256" key="6">
    <source>
        <dbReference type="ARBA" id="ARBA00023763"/>
    </source>
</evidence>
<evidence type="ECO:0000256" key="5">
    <source>
        <dbReference type="ARBA" id="ARBA00023295"/>
    </source>
</evidence>
<dbReference type="Pfam" id="PF01408">
    <property type="entry name" value="GFO_IDH_MocA"/>
    <property type="match status" value="1"/>
</dbReference>
<dbReference type="EMBL" id="JABWDJ010000051">
    <property type="protein sequence ID" value="NVB74455.1"/>
    <property type="molecule type" value="Genomic_DNA"/>
</dbReference>
<protein>
    <submittedName>
        <fullName evidence="13">Gfo/Idh/MocA family oxidoreductase</fullName>
    </submittedName>
</protein>
<evidence type="ECO:0000313" key="16">
    <source>
        <dbReference type="Proteomes" id="UP000524321"/>
    </source>
</evidence>
<dbReference type="PANTHER" id="PTHR43818:SF1">
    <property type="entry name" value="GLYCOSYL HYDROLASE FAMILY 109 PROTEIN"/>
    <property type="match status" value="1"/>
</dbReference>
<evidence type="ECO:0000259" key="8">
    <source>
        <dbReference type="Pfam" id="PF01408"/>
    </source>
</evidence>
<dbReference type="Proteomes" id="UP000433382">
    <property type="component" value="Unassembled WGS sequence"/>
</dbReference>
<reference evidence="13 16" key="4">
    <citation type="submission" date="2020-07" db="EMBL/GenBank/DDBJ databases">
        <title>Bacterial metabolism rescues the inhibition of intestinal drug absorption by food and drug additives.</title>
        <authorList>
            <person name="Zou L."/>
            <person name="Spanogiannopoulos P."/>
            <person name="Chien H.-C."/>
            <person name="Pieper L.M."/>
            <person name="Cai W."/>
            <person name="Khuri N."/>
            <person name="Pottel J."/>
            <person name="Vora B."/>
            <person name="Ni Z."/>
            <person name="Tsakalozou E."/>
            <person name="Zhang W."/>
            <person name="Shoichet B.K."/>
            <person name="Giacomini K.M."/>
            <person name="Turnbaugh P.J."/>
        </authorList>
    </citation>
    <scope>NUCLEOTIDE SEQUENCE [LARGE SCALE GENOMIC DNA]</scope>
    <source>
        <strain evidence="13 16">B33</strain>
    </source>
</reference>
<feature type="domain" description="Glycosyl hydrolase 109 C-terminal" evidence="9">
    <location>
        <begin position="198"/>
        <end position="352"/>
    </location>
</feature>
<dbReference type="SUPFAM" id="SSF55347">
    <property type="entry name" value="Glyceraldehyde-3-phosphate dehydrogenase-like, C-terminal domain"/>
    <property type="match status" value="1"/>
</dbReference>
<name>A0A174QYA2_PHOVU</name>
<keyword evidence="3" id="KW-0378">Hydrolase</keyword>
<keyword evidence="5" id="KW-0326">Glycosidase</keyword>
<dbReference type="Gene3D" id="3.30.360.10">
    <property type="entry name" value="Dihydrodipicolinate Reductase, domain 2"/>
    <property type="match status" value="1"/>
</dbReference>
<feature type="signal peptide" evidence="7">
    <location>
        <begin position="1"/>
        <end position="21"/>
    </location>
</feature>
<feature type="domain" description="Gfo/Idh/MocA-like oxidoreductase N-terminal" evidence="8">
    <location>
        <begin position="62"/>
        <end position="183"/>
    </location>
</feature>
<reference evidence="10 14" key="1">
    <citation type="journal article" date="2019" name="Nat. Med.">
        <title>A library of human gut bacterial isolates paired with longitudinal multiomics data enables mechanistic microbiome research.</title>
        <authorList>
            <person name="Poyet M."/>
            <person name="Groussin M."/>
            <person name="Gibbons S.M."/>
            <person name="Avila-Pacheco J."/>
            <person name="Jiang X."/>
            <person name="Kearney S.M."/>
            <person name="Perrotta A.R."/>
            <person name="Berdy B."/>
            <person name="Zhao S."/>
            <person name="Lieberman T.D."/>
            <person name="Swanson P.K."/>
            <person name="Smith M."/>
            <person name="Roesemann S."/>
            <person name="Alexander J.E."/>
            <person name="Rich S.A."/>
            <person name="Livny J."/>
            <person name="Vlamakis H."/>
            <person name="Clish C."/>
            <person name="Bullock K."/>
            <person name="Deik A."/>
            <person name="Scott J."/>
            <person name="Pierce K.A."/>
            <person name="Xavier R.J."/>
            <person name="Alm E.J."/>
        </authorList>
    </citation>
    <scope>NUCLEOTIDE SEQUENCE [LARGE SCALE GENOMIC DNA]</scope>
    <source>
        <strain evidence="10 14">BIOML-A73</strain>
    </source>
</reference>
<dbReference type="Proteomes" id="UP000524321">
    <property type="component" value="Unassembled WGS sequence"/>
</dbReference>
<dbReference type="Proteomes" id="UP000460950">
    <property type="component" value="Unassembled WGS sequence"/>
</dbReference>
<evidence type="ECO:0000313" key="13">
    <source>
        <dbReference type="EMBL" id="NVB74455.1"/>
    </source>
</evidence>
<dbReference type="PANTHER" id="PTHR43818">
    <property type="entry name" value="BCDNA.GH03377"/>
    <property type="match status" value="1"/>
</dbReference>
<dbReference type="EMBL" id="JAQKEI010000027">
    <property type="protein sequence ID" value="MDB0853376.1"/>
    <property type="molecule type" value="Genomic_DNA"/>
</dbReference>
<keyword evidence="7" id="KW-0732">Signal</keyword>
<reference evidence="11" key="5">
    <citation type="submission" date="2023-01" db="EMBL/GenBank/DDBJ databases">
        <title>Human gut microbiome strain richness.</title>
        <authorList>
            <person name="Chen-Liaw A."/>
        </authorList>
    </citation>
    <scope>NUCLEOTIDE SEQUENCE</scope>
    <source>
        <strain evidence="11">H9_m1001271B151109d0_201107</strain>
    </source>
</reference>
<dbReference type="InterPro" id="IPR000683">
    <property type="entry name" value="Gfo/Idh/MocA-like_OxRdtase_N"/>
</dbReference>
<comment type="cofactor">
    <cofactor evidence="1">
        <name>NAD(+)</name>
        <dbReference type="ChEBI" id="CHEBI:57540"/>
    </cofactor>
</comment>
<gene>
    <name evidence="12" type="ORF">FYJ30_14615</name>
    <name evidence="10" type="ORF">GAY01_22675</name>
    <name evidence="13" type="ORF">HUV05_13140</name>
    <name evidence="11" type="ORF">PL594_17895</name>
</gene>
<evidence type="ECO:0000256" key="4">
    <source>
        <dbReference type="ARBA" id="ARBA00023027"/>
    </source>
</evidence>
<dbReference type="SUPFAM" id="SSF51735">
    <property type="entry name" value="NAD(P)-binding Rossmann-fold domains"/>
    <property type="match status" value="1"/>
</dbReference>
<evidence type="ECO:0000313" key="12">
    <source>
        <dbReference type="EMBL" id="MSS49488.1"/>
    </source>
</evidence>
<evidence type="ECO:0000256" key="1">
    <source>
        <dbReference type="ARBA" id="ARBA00001911"/>
    </source>
</evidence>
<dbReference type="Proteomes" id="UP001210999">
    <property type="component" value="Unassembled WGS sequence"/>
</dbReference>
<reference evidence="12 15" key="2">
    <citation type="submission" date="2019-09" db="EMBL/GenBank/DDBJ databases">
        <title>In-depth cultivation of the pig gut microbiome towards novel bacterial diversity and tailored functional studies.</title>
        <authorList>
            <person name="Wylensek D."/>
            <person name="Hitch T.C.A."/>
            <person name="Clavel T."/>
        </authorList>
    </citation>
    <scope>NUCLEOTIDE SEQUENCE [LARGE SCALE GENOMIC DNA]</scope>
    <source>
        <strain evidence="12 15">WCA-389-WT-3C</strain>
    </source>
</reference>
<dbReference type="EMBL" id="WCZM01000057">
    <property type="protein sequence ID" value="KAB3562039.1"/>
    <property type="molecule type" value="Genomic_DNA"/>
</dbReference>
<comment type="similarity">
    <text evidence="2">Belongs to the Gfo/Idh/MocA family. Glycosyl hydrolase 109 subfamily.</text>
</comment>
<evidence type="ECO:0000313" key="15">
    <source>
        <dbReference type="Proteomes" id="UP000460950"/>
    </source>
</evidence>
<dbReference type="GO" id="GO:0000166">
    <property type="term" value="F:nucleotide binding"/>
    <property type="evidence" value="ECO:0007669"/>
    <property type="project" value="InterPro"/>
</dbReference>
<feature type="chain" id="PRO_5014252460" evidence="7">
    <location>
        <begin position="22"/>
        <end position="548"/>
    </location>
</feature>
<comment type="caution">
    <text evidence="13">The sequence shown here is derived from an EMBL/GenBank/DDBJ whole genome shotgun (WGS) entry which is preliminary data.</text>
</comment>
<dbReference type="InterPro" id="IPR036291">
    <property type="entry name" value="NAD(P)-bd_dom_sf"/>
</dbReference>
<comment type="function">
    <text evidence="6">Glycosidase.</text>
</comment>
<accession>A0A174QYA2</accession>
<dbReference type="InterPro" id="IPR049303">
    <property type="entry name" value="Glyco_hydro_109_C"/>
</dbReference>
<dbReference type="AlphaFoldDB" id="A0A174QYA2"/>
<dbReference type="Gene3D" id="3.40.50.720">
    <property type="entry name" value="NAD(P)-binding Rossmann-like Domain"/>
    <property type="match status" value="1"/>
</dbReference>
<evidence type="ECO:0000313" key="10">
    <source>
        <dbReference type="EMBL" id="KAB3562039.1"/>
    </source>
</evidence>
<dbReference type="GO" id="GO:0016798">
    <property type="term" value="F:hydrolase activity, acting on glycosyl bonds"/>
    <property type="evidence" value="ECO:0007669"/>
    <property type="project" value="UniProtKB-KW"/>
</dbReference>
<organism evidence="13 16">
    <name type="scientific">Phocaeicola vulgatus</name>
    <name type="common">Bacteroides vulgatus</name>
    <dbReference type="NCBI Taxonomy" id="821"/>
    <lineage>
        <taxon>Bacteria</taxon>
        <taxon>Pseudomonadati</taxon>
        <taxon>Bacteroidota</taxon>
        <taxon>Bacteroidia</taxon>
        <taxon>Bacteroidales</taxon>
        <taxon>Bacteroidaceae</taxon>
        <taxon>Phocaeicola</taxon>
    </lineage>
</organism>
<reference evidence="13 16" key="3">
    <citation type="submission" date="2020-04" db="EMBL/GenBank/DDBJ databases">
        <authorList>
            <person name="Pieper L."/>
        </authorList>
    </citation>
    <scope>NUCLEOTIDE SEQUENCE [LARGE SCALE GENOMIC DNA]</scope>
    <source>
        <strain evidence="13 16">B33</strain>
    </source>
</reference>
<evidence type="ECO:0000256" key="2">
    <source>
        <dbReference type="ARBA" id="ARBA00009329"/>
    </source>
</evidence>